<dbReference type="KEGG" id="csyr:110596571"/>
<dbReference type="GeneID" id="110596571"/>
<accession>A0A3Q0ECV1</accession>
<feature type="region of interest" description="Disordered" evidence="1">
    <location>
        <begin position="1"/>
        <end position="34"/>
    </location>
</feature>
<evidence type="ECO:0000313" key="2">
    <source>
        <dbReference type="Proteomes" id="UP000189704"/>
    </source>
</evidence>
<dbReference type="OrthoDB" id="10664133at2759"/>
<proteinExistence type="predicted"/>
<name>A0A3Q0ECV1_CARSF</name>
<protein>
    <submittedName>
        <fullName evidence="3">Uncharacterized protein LOC110596571</fullName>
    </submittedName>
</protein>
<dbReference type="AlphaFoldDB" id="A0A3Q0ECV1"/>
<feature type="region of interest" description="Disordered" evidence="1">
    <location>
        <begin position="122"/>
        <end position="203"/>
    </location>
</feature>
<feature type="compositionally biased region" description="Basic residues" evidence="1">
    <location>
        <begin position="132"/>
        <end position="141"/>
    </location>
</feature>
<dbReference type="RefSeq" id="XP_021573416.1">
    <property type="nucleotide sequence ID" value="XM_021717741.1"/>
</dbReference>
<keyword evidence="2" id="KW-1185">Reference proteome</keyword>
<evidence type="ECO:0000256" key="1">
    <source>
        <dbReference type="SAM" id="MobiDB-lite"/>
    </source>
</evidence>
<gene>
    <name evidence="3" type="primary">LOC110596571</name>
</gene>
<organism evidence="2 3">
    <name type="scientific">Carlito syrichta</name>
    <name type="common">Philippine tarsier</name>
    <name type="synonym">Tarsius syrichta</name>
    <dbReference type="NCBI Taxonomy" id="1868482"/>
    <lineage>
        <taxon>Eukaryota</taxon>
        <taxon>Metazoa</taxon>
        <taxon>Chordata</taxon>
        <taxon>Craniata</taxon>
        <taxon>Vertebrata</taxon>
        <taxon>Euteleostomi</taxon>
        <taxon>Mammalia</taxon>
        <taxon>Eutheria</taxon>
        <taxon>Euarchontoglires</taxon>
        <taxon>Primates</taxon>
        <taxon>Haplorrhini</taxon>
        <taxon>Tarsiiformes</taxon>
        <taxon>Tarsiidae</taxon>
        <taxon>Carlito</taxon>
    </lineage>
</organism>
<reference evidence="3" key="1">
    <citation type="submission" date="2025-08" db="UniProtKB">
        <authorList>
            <consortium name="RefSeq"/>
        </authorList>
    </citation>
    <scope>IDENTIFICATION</scope>
</reference>
<evidence type="ECO:0000313" key="3">
    <source>
        <dbReference type="RefSeq" id="XP_021573416.1"/>
    </source>
</evidence>
<sequence length="280" mass="29377">MPHLWEGTPARPKGKKPMAHQSARAPSTGGQGGQLHLVAAWQPPLRSSAQRQVGGVKHPPEPAGTERGIAAPCLAGSGAHGWSARGEVPRGCGSPASRGGGFVPWSLWPQLAAEASRRQEPRRLARSAVHPARMRTRRGRRWAGEGWTCPGPPGGSGPAGSWVHSPPRVARKPPHATERLALGARRRGGGPGGSSSNSSEQRGRDIVTAELLTLSVTFPVNGTKKLQTAAKRGERSQGEEVGGYFCLLATQKCRCRRGAGVIRGGCPGSSAPPRVLPLPR</sequence>
<dbReference type="Proteomes" id="UP000189704">
    <property type="component" value="Unplaced"/>
</dbReference>